<comment type="caution">
    <text evidence="3">The sequence shown here is derived from an EMBL/GenBank/DDBJ whole genome shotgun (WGS) entry which is preliminary data.</text>
</comment>
<gene>
    <name evidence="3" type="ORF">Q7X28_12610</name>
</gene>
<reference evidence="3" key="1">
    <citation type="submission" date="2023-08" db="EMBL/GenBank/DDBJ databases">
        <title>The draft genome of Tsukamurella strandjordii strain 050030.</title>
        <authorList>
            <person name="Zhao F."/>
            <person name="Feng Y."/>
            <person name="Zong Z."/>
        </authorList>
    </citation>
    <scope>NUCLEOTIDE SEQUENCE</scope>
    <source>
        <strain evidence="3">050030</strain>
    </source>
</reference>
<feature type="domain" description="HTH cro/C1-type" evidence="2">
    <location>
        <begin position="10"/>
        <end position="64"/>
    </location>
</feature>
<dbReference type="SUPFAM" id="SSF51182">
    <property type="entry name" value="RmlC-like cupins"/>
    <property type="match status" value="1"/>
</dbReference>
<dbReference type="RefSeq" id="WP_305111558.1">
    <property type="nucleotide sequence ID" value="NZ_JAUTIX010000004.1"/>
</dbReference>
<evidence type="ECO:0000313" key="3">
    <source>
        <dbReference type="EMBL" id="MDP0398768.1"/>
    </source>
</evidence>
<evidence type="ECO:0000313" key="4">
    <source>
        <dbReference type="Proteomes" id="UP001178281"/>
    </source>
</evidence>
<evidence type="ECO:0000256" key="1">
    <source>
        <dbReference type="ARBA" id="ARBA00023125"/>
    </source>
</evidence>
<dbReference type="PROSITE" id="PS50943">
    <property type="entry name" value="HTH_CROC1"/>
    <property type="match status" value="1"/>
</dbReference>
<dbReference type="Proteomes" id="UP001178281">
    <property type="component" value="Unassembled WGS sequence"/>
</dbReference>
<keyword evidence="4" id="KW-1185">Reference proteome</keyword>
<keyword evidence="1" id="KW-0238">DNA-binding</keyword>
<dbReference type="PANTHER" id="PTHR46797:SF1">
    <property type="entry name" value="METHYLPHOSPHONATE SYNTHASE"/>
    <property type="match status" value="1"/>
</dbReference>
<dbReference type="Gene3D" id="2.60.120.10">
    <property type="entry name" value="Jelly Rolls"/>
    <property type="match status" value="1"/>
</dbReference>
<proteinExistence type="predicted"/>
<evidence type="ECO:0000259" key="2">
    <source>
        <dbReference type="PROSITE" id="PS50943"/>
    </source>
</evidence>
<accession>A0AA90SM31</accession>
<dbReference type="CDD" id="cd02209">
    <property type="entry name" value="cupin_XRE_C"/>
    <property type="match status" value="1"/>
</dbReference>
<dbReference type="PANTHER" id="PTHR46797">
    <property type="entry name" value="HTH-TYPE TRANSCRIPTIONAL REGULATOR"/>
    <property type="match status" value="1"/>
</dbReference>
<dbReference type="GO" id="GO:0003677">
    <property type="term" value="F:DNA binding"/>
    <property type="evidence" value="ECO:0007669"/>
    <property type="project" value="UniProtKB-KW"/>
</dbReference>
<dbReference type="InterPro" id="IPR014710">
    <property type="entry name" value="RmlC-like_jellyroll"/>
</dbReference>
<dbReference type="Pfam" id="PF01381">
    <property type="entry name" value="HTH_3"/>
    <property type="match status" value="1"/>
</dbReference>
<dbReference type="Gene3D" id="1.10.260.40">
    <property type="entry name" value="lambda repressor-like DNA-binding domains"/>
    <property type="match status" value="1"/>
</dbReference>
<dbReference type="InterPro" id="IPR011051">
    <property type="entry name" value="RmlC_Cupin_sf"/>
</dbReference>
<sequence>MPTPDIGGRLRELRTERGLSLSELARRAGVGKGSLSEIEAGGRNPTVETLYSLCGPLDVPLTALLGEAPGSDGTAHGGMRTVLLSVRHLPHITVEVFRLEFPEGSDHTSPGHGPEVREHLTVVDGALLAGPMGKETTVQHGDSHAWTSDGPHRFAAVDGPAEAVVVITTPR</sequence>
<dbReference type="CDD" id="cd00093">
    <property type="entry name" value="HTH_XRE"/>
    <property type="match status" value="1"/>
</dbReference>
<organism evidence="3 4">
    <name type="scientific">Tsukamurella strandjordii</name>
    <dbReference type="NCBI Taxonomy" id="147577"/>
    <lineage>
        <taxon>Bacteria</taxon>
        <taxon>Bacillati</taxon>
        <taxon>Actinomycetota</taxon>
        <taxon>Actinomycetes</taxon>
        <taxon>Mycobacteriales</taxon>
        <taxon>Tsukamurellaceae</taxon>
        <taxon>Tsukamurella</taxon>
    </lineage>
</organism>
<protein>
    <submittedName>
        <fullName evidence="3">XRE family transcriptional regulator</fullName>
    </submittedName>
</protein>
<dbReference type="InterPro" id="IPR001387">
    <property type="entry name" value="Cro/C1-type_HTH"/>
</dbReference>
<dbReference type="AlphaFoldDB" id="A0AA90SM31"/>
<dbReference type="SUPFAM" id="SSF47413">
    <property type="entry name" value="lambda repressor-like DNA-binding domains"/>
    <property type="match status" value="1"/>
</dbReference>
<dbReference type="EMBL" id="JAUTIX010000004">
    <property type="protein sequence ID" value="MDP0398768.1"/>
    <property type="molecule type" value="Genomic_DNA"/>
</dbReference>
<dbReference type="GO" id="GO:0003700">
    <property type="term" value="F:DNA-binding transcription factor activity"/>
    <property type="evidence" value="ECO:0007669"/>
    <property type="project" value="TreeGrafter"/>
</dbReference>
<dbReference type="GO" id="GO:0005829">
    <property type="term" value="C:cytosol"/>
    <property type="evidence" value="ECO:0007669"/>
    <property type="project" value="TreeGrafter"/>
</dbReference>
<dbReference type="SMART" id="SM00530">
    <property type="entry name" value="HTH_XRE"/>
    <property type="match status" value="1"/>
</dbReference>
<name>A0AA90SM31_9ACTN</name>
<dbReference type="InterPro" id="IPR050807">
    <property type="entry name" value="TransReg_Diox_bact_type"/>
</dbReference>
<dbReference type="InterPro" id="IPR010982">
    <property type="entry name" value="Lambda_DNA-bd_dom_sf"/>
</dbReference>